<dbReference type="GO" id="GO:0000139">
    <property type="term" value="C:Golgi membrane"/>
    <property type="evidence" value="ECO:0007669"/>
    <property type="project" value="UniProtKB-SubCell"/>
</dbReference>
<dbReference type="EMBL" id="VEVO01000007">
    <property type="protein sequence ID" value="KAF0039666.1"/>
    <property type="molecule type" value="Genomic_DNA"/>
</dbReference>
<dbReference type="EMBL" id="CP026255">
    <property type="protein sequence ID" value="AWP12466.1"/>
    <property type="molecule type" value="Genomic_DNA"/>
</dbReference>
<evidence type="ECO:0000256" key="2">
    <source>
        <dbReference type="ARBA" id="ARBA00004922"/>
    </source>
</evidence>
<comment type="similarity">
    <text evidence="3 13">Belongs to the glycosyltransferase 31 family.</text>
</comment>
<organism evidence="14 16">
    <name type="scientific">Scophthalmus maximus</name>
    <name type="common">Turbot</name>
    <name type="synonym">Psetta maxima</name>
    <dbReference type="NCBI Taxonomy" id="52904"/>
    <lineage>
        <taxon>Eukaryota</taxon>
        <taxon>Metazoa</taxon>
        <taxon>Chordata</taxon>
        <taxon>Craniata</taxon>
        <taxon>Vertebrata</taxon>
        <taxon>Euteleostomi</taxon>
        <taxon>Actinopterygii</taxon>
        <taxon>Neopterygii</taxon>
        <taxon>Teleostei</taxon>
        <taxon>Neoteleostei</taxon>
        <taxon>Acanthomorphata</taxon>
        <taxon>Carangaria</taxon>
        <taxon>Pleuronectiformes</taxon>
        <taxon>Pleuronectoidei</taxon>
        <taxon>Scophthalmidae</taxon>
        <taxon>Scophthalmus</taxon>
    </lineage>
</organism>
<dbReference type="PANTHER" id="PTHR11214">
    <property type="entry name" value="BETA-1,3-N-ACETYLGLUCOSAMINYLTRANSFERASE"/>
    <property type="match status" value="1"/>
</dbReference>
<gene>
    <name evidence="15" type="ORF">F2P81_007901</name>
    <name evidence="14" type="ORF">SMAX5B_019219</name>
</gene>
<proteinExistence type="inferred from homology"/>
<protein>
    <recommendedName>
        <fullName evidence="13">Hexosyltransferase</fullName>
        <ecNumber evidence="13">2.4.1.-</ecNumber>
    </recommendedName>
</protein>
<evidence type="ECO:0000256" key="5">
    <source>
        <dbReference type="ARBA" id="ARBA00022679"/>
    </source>
</evidence>
<feature type="transmembrane region" description="Helical" evidence="13">
    <location>
        <begin position="12"/>
        <end position="33"/>
    </location>
</feature>
<dbReference type="EC" id="2.4.1.-" evidence="13"/>
<keyword evidence="11 13" id="KW-0472">Membrane</keyword>
<evidence type="ECO:0000313" key="15">
    <source>
        <dbReference type="EMBL" id="KAF0039666.1"/>
    </source>
</evidence>
<evidence type="ECO:0000256" key="8">
    <source>
        <dbReference type="ARBA" id="ARBA00022989"/>
    </source>
</evidence>
<evidence type="ECO:0000313" key="16">
    <source>
        <dbReference type="Proteomes" id="UP000246464"/>
    </source>
</evidence>
<sequence length="449" mass="50799">MALCFCRWRNVLLCVCTPCICLLLLFLYSGLLICMQINDSATVTHFVASGTLRSSSFGPLPQTFWACHLQGDAFWNNLQLAIDRHHNPVLRPNNSDMGFENATRYETLLRPNSSNVADRNSSGRNFDKLPQQMQHFVSHMEIRDYPILIQPDGVCGAGAKYERERPLLLMAIKSTELNLENRQAIRRTWGKAGRVAGQKGNSSRGAEGGAYVRRVFLLGKEPPEGLNEDFPGLLRMESKLYGDILQWDFEDTFFNLTLKDVLFWSWFSGSCGRTRFVFKGDDDVFVNTPKLITYLQDQLKEPQARDTMKGFMVGNVIGAASPVRVNSSKYFIPVSFYKGLYPAYAGGGGVVYSSLLTKRLLNTSKRVLLFPIDDVYVGMCMVRLNLCPSHHPAFLTFDFPAKEEEQPCAYHRVLLVHKRSPSEMVTLWAGLKKTATRCRDVPLRNTPQH</sequence>
<evidence type="ECO:0000256" key="9">
    <source>
        <dbReference type="ARBA" id="ARBA00023034"/>
    </source>
</evidence>
<dbReference type="GO" id="GO:0016758">
    <property type="term" value="F:hexosyltransferase activity"/>
    <property type="evidence" value="ECO:0007669"/>
    <property type="project" value="InterPro"/>
</dbReference>
<keyword evidence="4 13" id="KW-0328">Glycosyltransferase</keyword>
<evidence type="ECO:0000256" key="11">
    <source>
        <dbReference type="ARBA" id="ARBA00023136"/>
    </source>
</evidence>
<dbReference type="GO" id="GO:0006493">
    <property type="term" value="P:protein O-linked glycosylation"/>
    <property type="evidence" value="ECO:0007669"/>
    <property type="project" value="TreeGrafter"/>
</dbReference>
<comment type="subcellular location">
    <subcellularLocation>
        <location evidence="1 13">Golgi apparatus membrane</location>
        <topology evidence="1 13">Single-pass type II membrane protein</topology>
    </subcellularLocation>
</comment>
<keyword evidence="10" id="KW-0443">Lipid metabolism</keyword>
<evidence type="ECO:0000313" key="14">
    <source>
        <dbReference type="EMBL" id="AWP12466.1"/>
    </source>
</evidence>
<evidence type="ECO:0000256" key="1">
    <source>
        <dbReference type="ARBA" id="ARBA00004323"/>
    </source>
</evidence>
<evidence type="ECO:0000256" key="10">
    <source>
        <dbReference type="ARBA" id="ARBA00023098"/>
    </source>
</evidence>
<keyword evidence="9 13" id="KW-0333">Golgi apparatus</keyword>
<evidence type="ECO:0000256" key="13">
    <source>
        <dbReference type="RuleBase" id="RU363063"/>
    </source>
</evidence>
<dbReference type="Proteomes" id="UP000246464">
    <property type="component" value="Chromosome 13"/>
</dbReference>
<keyword evidence="5 14" id="KW-0808">Transferase</keyword>
<dbReference type="GO" id="GO:0030311">
    <property type="term" value="P:poly-N-acetyllactosamine biosynthetic process"/>
    <property type="evidence" value="ECO:0007669"/>
    <property type="project" value="TreeGrafter"/>
</dbReference>
<keyword evidence="8 13" id="KW-1133">Transmembrane helix</keyword>
<dbReference type="InterPro" id="IPR002659">
    <property type="entry name" value="Glyco_trans_31"/>
</dbReference>
<evidence type="ECO:0000256" key="3">
    <source>
        <dbReference type="ARBA" id="ARBA00008661"/>
    </source>
</evidence>
<evidence type="ECO:0000256" key="7">
    <source>
        <dbReference type="ARBA" id="ARBA00022968"/>
    </source>
</evidence>
<dbReference type="STRING" id="52904.ENSSMAP00000021039"/>
<keyword evidence="6 13" id="KW-0812">Transmembrane</keyword>
<keyword evidence="12" id="KW-0325">Glycoprotein</keyword>
<dbReference type="PANTHER" id="PTHR11214:SF234">
    <property type="entry name" value="HEXOSYLTRANSFERASE"/>
    <property type="match status" value="1"/>
</dbReference>
<dbReference type="AlphaFoldDB" id="A0A2U9C9P1"/>
<evidence type="ECO:0000256" key="4">
    <source>
        <dbReference type="ARBA" id="ARBA00022676"/>
    </source>
</evidence>
<reference evidence="15 17" key="2">
    <citation type="submission" date="2019-06" db="EMBL/GenBank/DDBJ databases">
        <title>Draft genomes of female and male turbot (Scophthalmus maximus).</title>
        <authorList>
            <person name="Xu H."/>
            <person name="Xu X.-W."/>
            <person name="Shao C."/>
            <person name="Chen S."/>
        </authorList>
    </citation>
    <scope>NUCLEOTIDE SEQUENCE [LARGE SCALE GENOMIC DNA]</scope>
    <source>
        <strain evidence="15">Ysfricsl-2016a</strain>
        <tissue evidence="15">Blood</tissue>
    </source>
</reference>
<evidence type="ECO:0000313" key="17">
    <source>
        <dbReference type="Proteomes" id="UP000438429"/>
    </source>
</evidence>
<dbReference type="Proteomes" id="UP000438429">
    <property type="component" value="Unassembled WGS sequence"/>
</dbReference>
<dbReference type="FunFam" id="3.90.550.50:FF:000001">
    <property type="entry name" value="Hexosyltransferase"/>
    <property type="match status" value="1"/>
</dbReference>
<dbReference type="Pfam" id="PF01762">
    <property type="entry name" value="Galactosyl_T"/>
    <property type="match status" value="1"/>
</dbReference>
<evidence type="ECO:0000256" key="6">
    <source>
        <dbReference type="ARBA" id="ARBA00022692"/>
    </source>
</evidence>
<dbReference type="Gene3D" id="3.90.550.50">
    <property type="match status" value="1"/>
</dbReference>
<keyword evidence="7 13" id="KW-0735">Signal-anchor</keyword>
<name>A0A2U9C9P1_SCOMX</name>
<evidence type="ECO:0000256" key="12">
    <source>
        <dbReference type="ARBA" id="ARBA00023180"/>
    </source>
</evidence>
<keyword evidence="16" id="KW-1185">Reference proteome</keyword>
<dbReference type="GO" id="GO:0006629">
    <property type="term" value="P:lipid metabolic process"/>
    <property type="evidence" value="ECO:0007669"/>
    <property type="project" value="UniProtKB-KW"/>
</dbReference>
<comment type="pathway">
    <text evidence="2">Protein modification; protein glycosylation.</text>
</comment>
<dbReference type="GO" id="GO:0008194">
    <property type="term" value="F:UDP-glycosyltransferase activity"/>
    <property type="evidence" value="ECO:0007669"/>
    <property type="project" value="TreeGrafter"/>
</dbReference>
<accession>A0A2U9C9P1</accession>
<reference evidence="14 16" key="1">
    <citation type="submission" date="2017-12" db="EMBL/GenBank/DDBJ databases">
        <title>Integrating genomic resources of turbot (Scophthalmus maximus) in depth evaluation of genetic and physical mapping variation across individuals.</title>
        <authorList>
            <person name="Martinez P."/>
        </authorList>
    </citation>
    <scope>NUCLEOTIDE SEQUENCE [LARGE SCALE GENOMIC DNA]</scope>
</reference>
<dbReference type="OrthoDB" id="2139606at2759"/>